<dbReference type="Pfam" id="PF01252">
    <property type="entry name" value="Peptidase_A8"/>
    <property type="match status" value="1"/>
</dbReference>
<keyword evidence="3 9" id="KW-0645">Protease</keyword>
<evidence type="ECO:0000256" key="9">
    <source>
        <dbReference type="HAMAP-Rule" id="MF_00161"/>
    </source>
</evidence>
<keyword evidence="2 9" id="KW-1003">Cell membrane</keyword>
<organism evidence="11 12">
    <name type="scientific">Roseimaritima multifibrata</name>
    <dbReference type="NCBI Taxonomy" id="1930274"/>
    <lineage>
        <taxon>Bacteria</taxon>
        <taxon>Pseudomonadati</taxon>
        <taxon>Planctomycetota</taxon>
        <taxon>Planctomycetia</taxon>
        <taxon>Pirellulales</taxon>
        <taxon>Pirellulaceae</taxon>
        <taxon>Roseimaritima</taxon>
    </lineage>
</organism>
<dbReference type="PANTHER" id="PTHR33695:SF1">
    <property type="entry name" value="LIPOPROTEIN SIGNAL PEPTIDASE"/>
    <property type="match status" value="1"/>
</dbReference>
<dbReference type="PANTHER" id="PTHR33695">
    <property type="entry name" value="LIPOPROTEIN SIGNAL PEPTIDASE"/>
    <property type="match status" value="1"/>
</dbReference>
<name>A0A517MKC8_9BACT</name>
<evidence type="ECO:0000256" key="8">
    <source>
        <dbReference type="ARBA" id="ARBA00023136"/>
    </source>
</evidence>
<sequence length="189" mass="20204">MFPLNSTAAASPSVQPTTPTLRTFRRVGVVGVILLLGLVVDQGTKLWALDQLQPHGVLRFGEDTVRLQLARNPGGFWGAGENLSVSARYGLFVVFNIGLLGSIAWFLCVPAMVPRMLRIGLGLLLIGGIGNLLDRLVHRGEVIDFLSMRLGAFQTGIFNFADVAITAGIAIVIAQAIVGVVQAHRSEFA</sequence>
<dbReference type="KEGG" id="rml:FF011L_41330"/>
<feature type="active site" evidence="9">
    <location>
        <position position="144"/>
    </location>
</feature>
<comment type="catalytic activity">
    <reaction evidence="9">
        <text>Release of signal peptides from bacterial membrane prolipoproteins. Hydrolyzes -Xaa-Yaa-Zaa-|-(S,diacylglyceryl)Cys-, in which Xaa is hydrophobic (preferably Leu), and Yaa (Ala or Ser) and Zaa (Gly or Ala) have small, neutral side chains.</text>
        <dbReference type="EC" id="3.4.23.36"/>
    </reaction>
</comment>
<evidence type="ECO:0000313" key="11">
    <source>
        <dbReference type="EMBL" id="QDS95339.1"/>
    </source>
</evidence>
<comment type="function">
    <text evidence="9">This protein specifically catalyzes the removal of signal peptides from prolipoproteins.</text>
</comment>
<feature type="transmembrane region" description="Helical" evidence="9">
    <location>
        <begin position="23"/>
        <end position="40"/>
    </location>
</feature>
<proteinExistence type="inferred from homology"/>
<dbReference type="GO" id="GO:0006508">
    <property type="term" value="P:proteolysis"/>
    <property type="evidence" value="ECO:0007669"/>
    <property type="project" value="UniProtKB-KW"/>
</dbReference>
<keyword evidence="11" id="KW-0449">Lipoprotein</keyword>
<feature type="transmembrane region" description="Helical" evidence="9">
    <location>
        <begin position="116"/>
        <end position="137"/>
    </location>
</feature>
<evidence type="ECO:0000256" key="4">
    <source>
        <dbReference type="ARBA" id="ARBA00022692"/>
    </source>
</evidence>
<dbReference type="GO" id="GO:0004190">
    <property type="term" value="F:aspartic-type endopeptidase activity"/>
    <property type="evidence" value="ECO:0007669"/>
    <property type="project" value="UniProtKB-UniRule"/>
</dbReference>
<evidence type="ECO:0000256" key="7">
    <source>
        <dbReference type="ARBA" id="ARBA00022989"/>
    </source>
</evidence>
<dbReference type="NCBIfam" id="TIGR00077">
    <property type="entry name" value="lspA"/>
    <property type="match status" value="1"/>
</dbReference>
<evidence type="ECO:0000256" key="6">
    <source>
        <dbReference type="ARBA" id="ARBA00022801"/>
    </source>
</evidence>
<keyword evidence="12" id="KW-1185">Reference proteome</keyword>
<evidence type="ECO:0000256" key="2">
    <source>
        <dbReference type="ARBA" id="ARBA00022475"/>
    </source>
</evidence>
<dbReference type="EC" id="3.4.23.36" evidence="9"/>
<dbReference type="PRINTS" id="PR00781">
    <property type="entry name" value="LIPOSIGPTASE"/>
</dbReference>
<dbReference type="AlphaFoldDB" id="A0A517MKC8"/>
<dbReference type="EMBL" id="CP036262">
    <property type="protein sequence ID" value="QDS95339.1"/>
    <property type="molecule type" value="Genomic_DNA"/>
</dbReference>
<evidence type="ECO:0000256" key="3">
    <source>
        <dbReference type="ARBA" id="ARBA00022670"/>
    </source>
</evidence>
<dbReference type="RefSeq" id="WP_218932744.1">
    <property type="nucleotide sequence ID" value="NZ_CP036262.1"/>
</dbReference>
<evidence type="ECO:0000256" key="5">
    <source>
        <dbReference type="ARBA" id="ARBA00022750"/>
    </source>
</evidence>
<feature type="transmembrane region" description="Helical" evidence="9">
    <location>
        <begin position="89"/>
        <end position="109"/>
    </location>
</feature>
<keyword evidence="5 9" id="KW-0064">Aspartyl protease</keyword>
<evidence type="ECO:0000256" key="1">
    <source>
        <dbReference type="ARBA" id="ARBA00006139"/>
    </source>
</evidence>
<accession>A0A517MKC8</accession>
<keyword evidence="6 9" id="KW-0378">Hydrolase</keyword>
<evidence type="ECO:0000313" key="12">
    <source>
        <dbReference type="Proteomes" id="UP000320672"/>
    </source>
</evidence>
<dbReference type="HAMAP" id="MF_00161">
    <property type="entry name" value="LspA"/>
    <property type="match status" value="1"/>
</dbReference>
<feature type="transmembrane region" description="Helical" evidence="9">
    <location>
        <begin position="157"/>
        <end position="181"/>
    </location>
</feature>
<reference evidence="11 12" key="1">
    <citation type="submission" date="2019-02" db="EMBL/GenBank/DDBJ databases">
        <title>Deep-cultivation of Planctomycetes and their phenomic and genomic characterization uncovers novel biology.</title>
        <authorList>
            <person name="Wiegand S."/>
            <person name="Jogler M."/>
            <person name="Boedeker C."/>
            <person name="Pinto D."/>
            <person name="Vollmers J."/>
            <person name="Rivas-Marin E."/>
            <person name="Kohn T."/>
            <person name="Peeters S.H."/>
            <person name="Heuer A."/>
            <person name="Rast P."/>
            <person name="Oberbeckmann S."/>
            <person name="Bunk B."/>
            <person name="Jeske O."/>
            <person name="Meyerdierks A."/>
            <person name="Storesund J.E."/>
            <person name="Kallscheuer N."/>
            <person name="Luecker S."/>
            <person name="Lage O.M."/>
            <person name="Pohl T."/>
            <person name="Merkel B.J."/>
            <person name="Hornburger P."/>
            <person name="Mueller R.-W."/>
            <person name="Bruemmer F."/>
            <person name="Labrenz M."/>
            <person name="Spormann A.M."/>
            <person name="Op den Camp H."/>
            <person name="Overmann J."/>
            <person name="Amann R."/>
            <person name="Jetten M.S.M."/>
            <person name="Mascher T."/>
            <person name="Medema M.H."/>
            <person name="Devos D.P."/>
            <person name="Kaster A.-K."/>
            <person name="Ovreas L."/>
            <person name="Rohde M."/>
            <person name="Galperin M.Y."/>
            <person name="Jogler C."/>
        </authorList>
    </citation>
    <scope>NUCLEOTIDE SEQUENCE [LARGE SCALE GENOMIC DNA]</scope>
    <source>
        <strain evidence="11 12">FF011L</strain>
    </source>
</reference>
<evidence type="ECO:0000256" key="10">
    <source>
        <dbReference type="RuleBase" id="RU004181"/>
    </source>
</evidence>
<comment type="subcellular location">
    <subcellularLocation>
        <location evidence="9">Cell membrane</location>
        <topology evidence="9">Multi-pass membrane protein</topology>
    </subcellularLocation>
</comment>
<keyword evidence="4 9" id="KW-0812">Transmembrane</keyword>
<dbReference type="Proteomes" id="UP000320672">
    <property type="component" value="Chromosome"/>
</dbReference>
<comment type="pathway">
    <text evidence="9">Protein modification; lipoprotein biosynthesis (signal peptide cleavage).</text>
</comment>
<keyword evidence="8 9" id="KW-0472">Membrane</keyword>
<gene>
    <name evidence="9" type="primary">lspA</name>
    <name evidence="11" type="ORF">FF011L_41330</name>
</gene>
<dbReference type="UniPathway" id="UPA00665"/>
<dbReference type="GO" id="GO:0005886">
    <property type="term" value="C:plasma membrane"/>
    <property type="evidence" value="ECO:0007669"/>
    <property type="project" value="UniProtKB-SubCell"/>
</dbReference>
<dbReference type="InterPro" id="IPR001872">
    <property type="entry name" value="Peptidase_A8"/>
</dbReference>
<comment type="similarity">
    <text evidence="1 9 10">Belongs to the peptidase A8 family.</text>
</comment>
<protein>
    <recommendedName>
        <fullName evidence="9">Lipoprotein signal peptidase</fullName>
        <ecNumber evidence="9">3.4.23.36</ecNumber>
    </recommendedName>
    <alternativeName>
        <fullName evidence="9">Prolipoprotein signal peptidase</fullName>
    </alternativeName>
    <alternativeName>
        <fullName evidence="9">Signal peptidase II</fullName>
        <shortName evidence="9">SPase II</shortName>
    </alternativeName>
</protein>
<feature type="active site" evidence="9">
    <location>
        <position position="162"/>
    </location>
</feature>
<keyword evidence="7 9" id="KW-1133">Transmembrane helix</keyword>